<dbReference type="AlphaFoldDB" id="A0A8H9JUD9"/>
<organism evidence="1">
    <name type="scientific">Vibrio parahaemolyticus</name>
    <dbReference type="NCBI Taxonomy" id="670"/>
    <lineage>
        <taxon>Bacteria</taxon>
        <taxon>Pseudomonadati</taxon>
        <taxon>Pseudomonadota</taxon>
        <taxon>Gammaproteobacteria</taxon>
        <taxon>Vibrionales</taxon>
        <taxon>Vibrionaceae</taxon>
        <taxon>Vibrio</taxon>
    </lineage>
</organism>
<dbReference type="InterPro" id="IPR009279">
    <property type="entry name" value="Portal_Mu"/>
</dbReference>
<sequence>MKNLTLFTNLVAGLPSGVIEDFYPQPTEIGSESVNVTNYYFGAIRAMMLDDQISSDVDMRHAFASQIPFIIEGSQTDIANAKAILGELDIEDLMLRMLTAAEFGYRPVEIKWEQDGANAIPVESEAKRPDSFYILRDGGVAYRNTYGEIQPVPTGRIIPVTRERTSDKPYGHSILEPLWPIWQTKWVNWANLERLGEKYAIPNVVALTESNNETSLQTVADALAPLQNGDVAAVSGVSSIEVLNPQGKVDEILNAIKYIDNKITYRLTGQTLSSGNQTYGSRSMGETHQQNAFFYAKADAKMVFKALNQTLFKWIFLANNMNGRIRVRVDDKKFKALIKSAVTDEDGSIQLSDPTEAKHLWLF</sequence>
<dbReference type="Pfam" id="PF06074">
    <property type="entry name" value="Portal_Mu"/>
    <property type="match status" value="1"/>
</dbReference>
<proteinExistence type="predicted"/>
<reference evidence="1" key="1">
    <citation type="journal article" date="2018" name="Genome Biol.">
        <title>SKESA: strategic k-mer extension for scrupulous assemblies.</title>
        <authorList>
            <person name="Souvorov A."/>
            <person name="Agarwala R."/>
            <person name="Lipman D.J."/>
        </authorList>
    </citation>
    <scope>NUCLEOTIDE SEQUENCE</scope>
    <source>
        <strain evidence="1">1930</strain>
    </source>
</reference>
<evidence type="ECO:0000313" key="1">
    <source>
        <dbReference type="EMBL" id="HAS6675343.1"/>
    </source>
</evidence>
<dbReference type="Proteomes" id="UP000856022">
    <property type="component" value="Unassembled WGS sequence"/>
</dbReference>
<accession>A0A8H9JUD9</accession>
<gene>
    <name evidence="1" type="ORF">I7278_00810</name>
</gene>
<name>A0A8H9JUD9_VIBPH</name>
<protein>
    <submittedName>
        <fullName evidence="1">DUF935 family protein</fullName>
    </submittedName>
</protein>
<comment type="caution">
    <text evidence="1">The sequence shown here is derived from an EMBL/GenBank/DDBJ whole genome shotgun (WGS) entry which is preliminary data.</text>
</comment>
<reference evidence="1" key="2">
    <citation type="submission" date="2019-12" db="EMBL/GenBank/DDBJ databases">
        <authorList>
            <consortium name="NCBI Pathogen Detection Project"/>
        </authorList>
    </citation>
    <scope>NUCLEOTIDE SEQUENCE</scope>
    <source>
        <strain evidence="1">1930</strain>
    </source>
</reference>
<dbReference type="RefSeq" id="WP_024700550.1">
    <property type="nucleotide sequence ID" value="NZ_JAPXVB010000008.1"/>
</dbReference>
<dbReference type="EMBL" id="DACQKT010000001">
    <property type="protein sequence ID" value="HAS6675343.1"/>
    <property type="molecule type" value="Genomic_DNA"/>
</dbReference>